<keyword evidence="17" id="KW-1185">Reference proteome</keyword>
<dbReference type="GO" id="GO:0016020">
    <property type="term" value="C:membrane"/>
    <property type="evidence" value="ECO:0007669"/>
    <property type="project" value="UniProtKB-SubCell"/>
</dbReference>
<name>A0A9P6AIB4_9AGAM</name>
<evidence type="ECO:0000256" key="8">
    <source>
        <dbReference type="ARBA" id="ARBA00022989"/>
    </source>
</evidence>
<dbReference type="PANTHER" id="PTHR46300">
    <property type="entry name" value="P450, PUTATIVE (EUROFUNG)-RELATED-RELATED"/>
    <property type="match status" value="1"/>
</dbReference>
<dbReference type="InterPro" id="IPR001128">
    <property type="entry name" value="Cyt_P450"/>
</dbReference>
<dbReference type="InterPro" id="IPR050364">
    <property type="entry name" value="Cytochrome_P450_fung"/>
</dbReference>
<dbReference type="InterPro" id="IPR002401">
    <property type="entry name" value="Cyt_P450_E_grp-I"/>
</dbReference>
<evidence type="ECO:0000256" key="3">
    <source>
        <dbReference type="ARBA" id="ARBA00005179"/>
    </source>
</evidence>
<comment type="pathway">
    <text evidence="3">Secondary metabolite biosynthesis.</text>
</comment>
<dbReference type="PROSITE" id="PS00086">
    <property type="entry name" value="CYTOCHROME_P450"/>
    <property type="match status" value="1"/>
</dbReference>
<evidence type="ECO:0000256" key="7">
    <source>
        <dbReference type="ARBA" id="ARBA00022723"/>
    </source>
</evidence>
<dbReference type="GO" id="GO:0005506">
    <property type="term" value="F:iron ion binding"/>
    <property type="evidence" value="ECO:0007669"/>
    <property type="project" value="InterPro"/>
</dbReference>
<reference evidence="16" key="1">
    <citation type="journal article" date="2020" name="Nat. Commun.">
        <title>Large-scale genome sequencing of mycorrhizal fungi provides insights into the early evolution of symbiotic traits.</title>
        <authorList>
            <person name="Miyauchi S."/>
            <person name="Kiss E."/>
            <person name="Kuo A."/>
            <person name="Drula E."/>
            <person name="Kohler A."/>
            <person name="Sanchez-Garcia M."/>
            <person name="Morin E."/>
            <person name="Andreopoulos B."/>
            <person name="Barry K.W."/>
            <person name="Bonito G."/>
            <person name="Buee M."/>
            <person name="Carver A."/>
            <person name="Chen C."/>
            <person name="Cichocki N."/>
            <person name="Clum A."/>
            <person name="Culley D."/>
            <person name="Crous P.W."/>
            <person name="Fauchery L."/>
            <person name="Girlanda M."/>
            <person name="Hayes R.D."/>
            <person name="Keri Z."/>
            <person name="LaButti K."/>
            <person name="Lipzen A."/>
            <person name="Lombard V."/>
            <person name="Magnuson J."/>
            <person name="Maillard F."/>
            <person name="Murat C."/>
            <person name="Nolan M."/>
            <person name="Ohm R.A."/>
            <person name="Pangilinan J."/>
            <person name="Pereira M.F."/>
            <person name="Perotto S."/>
            <person name="Peter M."/>
            <person name="Pfister S."/>
            <person name="Riley R."/>
            <person name="Sitrit Y."/>
            <person name="Stielow J.B."/>
            <person name="Szollosi G."/>
            <person name="Zifcakova L."/>
            <person name="Stursova M."/>
            <person name="Spatafora J.W."/>
            <person name="Tedersoo L."/>
            <person name="Vaario L.M."/>
            <person name="Yamada A."/>
            <person name="Yan M."/>
            <person name="Wang P."/>
            <person name="Xu J."/>
            <person name="Bruns T."/>
            <person name="Baldrian P."/>
            <person name="Vilgalys R."/>
            <person name="Dunand C."/>
            <person name="Henrissat B."/>
            <person name="Grigoriev I.V."/>
            <person name="Hibbett D."/>
            <person name="Nagy L.G."/>
            <person name="Martin F.M."/>
        </authorList>
    </citation>
    <scope>NUCLEOTIDE SEQUENCE</scope>
    <source>
        <strain evidence="16">UP504</strain>
    </source>
</reference>
<dbReference type="InterPro" id="IPR017972">
    <property type="entry name" value="Cyt_P450_CS"/>
</dbReference>
<keyword evidence="12 15" id="KW-0472">Membrane</keyword>
<evidence type="ECO:0000256" key="4">
    <source>
        <dbReference type="ARBA" id="ARBA00010617"/>
    </source>
</evidence>
<evidence type="ECO:0000256" key="14">
    <source>
        <dbReference type="RuleBase" id="RU000461"/>
    </source>
</evidence>
<evidence type="ECO:0000313" key="16">
    <source>
        <dbReference type="EMBL" id="KAF9506390.1"/>
    </source>
</evidence>
<dbReference type="GO" id="GO:0016705">
    <property type="term" value="F:oxidoreductase activity, acting on paired donors, with incorporation or reduction of molecular oxygen"/>
    <property type="evidence" value="ECO:0007669"/>
    <property type="project" value="InterPro"/>
</dbReference>
<keyword evidence="11 14" id="KW-0503">Monooxygenase</keyword>
<keyword evidence="10 13" id="KW-0408">Iron</keyword>
<sequence>MASVILIEYATLLVVGIFAFNIFYSLMKARRYPPGPSAIPFLGNLHKLENDFRYRYIEKISKTYGDAIFFYNPAMSVLVLSSCHSMQDLLVNRGSIYSDRIGSSIDGNPKSDDRNLRTKVELAAETLHKHLNRGALPQYFLAVEQEAKRCLRRLHLNPDSWKDELRLNTARVILGVTYDMWDLESTDDERVTTANNFVKHIAASLTPGLLWINIFPICCVQLHCSMSSTAQYFILHAVRRIPPWVPWLGNEIRLISAWGEEDRITIPKPFNFVKMQKNAGTARQSFALSLLEESATDERTMTWLAASMYAGGADTTFIILHAFVLAMVLYPDVQKKAQEEIERVVGSDRLPGIQEKFDKGGNSLVVALAGGTWPSTDERIMSTKVYPNLRPCMTDIEFSINQLGYFIPKDTIVLPCIWCISRDKDMYPDPETFRPERFDEVGPNGQLPLDPHKFSFGMGRRMCPGQDFADMVLFSNITVFLATTTVSKSLDAQGNEITPTTTPIGPVHRYPRPFKCRVEVRPAAALLTDNNQTK</sequence>
<keyword evidence="5 13" id="KW-0349">Heme</keyword>
<evidence type="ECO:0000256" key="12">
    <source>
        <dbReference type="ARBA" id="ARBA00023136"/>
    </source>
</evidence>
<keyword evidence="8 15" id="KW-1133">Transmembrane helix</keyword>
<proteinExistence type="inferred from homology"/>
<organism evidence="16 17">
    <name type="scientific">Hydnum rufescens UP504</name>
    <dbReference type="NCBI Taxonomy" id="1448309"/>
    <lineage>
        <taxon>Eukaryota</taxon>
        <taxon>Fungi</taxon>
        <taxon>Dikarya</taxon>
        <taxon>Basidiomycota</taxon>
        <taxon>Agaricomycotina</taxon>
        <taxon>Agaricomycetes</taxon>
        <taxon>Cantharellales</taxon>
        <taxon>Hydnaceae</taxon>
        <taxon>Hydnum</taxon>
    </lineage>
</organism>
<dbReference type="Gene3D" id="1.10.630.10">
    <property type="entry name" value="Cytochrome P450"/>
    <property type="match status" value="1"/>
</dbReference>
<protein>
    <recommendedName>
        <fullName evidence="18">Cytochrome P450</fullName>
    </recommendedName>
</protein>
<evidence type="ECO:0000256" key="2">
    <source>
        <dbReference type="ARBA" id="ARBA00004370"/>
    </source>
</evidence>
<evidence type="ECO:0000256" key="11">
    <source>
        <dbReference type="ARBA" id="ARBA00023033"/>
    </source>
</evidence>
<evidence type="ECO:0000313" key="17">
    <source>
        <dbReference type="Proteomes" id="UP000886523"/>
    </source>
</evidence>
<dbReference type="GO" id="GO:0004497">
    <property type="term" value="F:monooxygenase activity"/>
    <property type="evidence" value="ECO:0007669"/>
    <property type="project" value="UniProtKB-KW"/>
</dbReference>
<keyword evidence="9 14" id="KW-0560">Oxidoreductase</keyword>
<dbReference type="InterPro" id="IPR036396">
    <property type="entry name" value="Cyt_P450_sf"/>
</dbReference>
<evidence type="ECO:0000256" key="9">
    <source>
        <dbReference type="ARBA" id="ARBA00023002"/>
    </source>
</evidence>
<dbReference type="Proteomes" id="UP000886523">
    <property type="component" value="Unassembled WGS sequence"/>
</dbReference>
<comment type="caution">
    <text evidence="16">The sequence shown here is derived from an EMBL/GenBank/DDBJ whole genome shotgun (WGS) entry which is preliminary data.</text>
</comment>
<dbReference type="Pfam" id="PF00067">
    <property type="entry name" value="p450"/>
    <property type="match status" value="2"/>
</dbReference>
<dbReference type="OrthoDB" id="2789670at2759"/>
<keyword evidence="6 15" id="KW-0812">Transmembrane</keyword>
<feature type="transmembrane region" description="Helical" evidence="15">
    <location>
        <begin position="6"/>
        <end position="24"/>
    </location>
</feature>
<dbReference type="GO" id="GO:0020037">
    <property type="term" value="F:heme binding"/>
    <property type="evidence" value="ECO:0007669"/>
    <property type="project" value="InterPro"/>
</dbReference>
<evidence type="ECO:0000256" key="15">
    <source>
        <dbReference type="SAM" id="Phobius"/>
    </source>
</evidence>
<feature type="binding site" description="axial binding residue" evidence="13">
    <location>
        <position position="463"/>
    </location>
    <ligand>
        <name>heme</name>
        <dbReference type="ChEBI" id="CHEBI:30413"/>
    </ligand>
    <ligandPart>
        <name>Fe</name>
        <dbReference type="ChEBI" id="CHEBI:18248"/>
    </ligandPart>
</feature>
<comment type="subcellular location">
    <subcellularLocation>
        <location evidence="2">Membrane</location>
    </subcellularLocation>
</comment>
<dbReference type="SUPFAM" id="SSF48264">
    <property type="entry name" value="Cytochrome P450"/>
    <property type="match status" value="1"/>
</dbReference>
<evidence type="ECO:0008006" key="18">
    <source>
        <dbReference type="Google" id="ProtNLM"/>
    </source>
</evidence>
<dbReference type="EMBL" id="MU129112">
    <property type="protein sequence ID" value="KAF9506390.1"/>
    <property type="molecule type" value="Genomic_DNA"/>
</dbReference>
<dbReference type="PRINTS" id="PR00463">
    <property type="entry name" value="EP450I"/>
</dbReference>
<dbReference type="PANTHER" id="PTHR46300:SF2">
    <property type="entry name" value="CYTOCHROME P450 MONOOXYGENASE ALNH-RELATED"/>
    <property type="match status" value="1"/>
</dbReference>
<evidence type="ECO:0000256" key="13">
    <source>
        <dbReference type="PIRSR" id="PIRSR602401-1"/>
    </source>
</evidence>
<evidence type="ECO:0000256" key="1">
    <source>
        <dbReference type="ARBA" id="ARBA00001971"/>
    </source>
</evidence>
<dbReference type="AlphaFoldDB" id="A0A9P6AIB4"/>
<comment type="cofactor">
    <cofactor evidence="1 13">
        <name>heme</name>
        <dbReference type="ChEBI" id="CHEBI:30413"/>
    </cofactor>
</comment>
<keyword evidence="7 13" id="KW-0479">Metal-binding</keyword>
<evidence type="ECO:0000256" key="5">
    <source>
        <dbReference type="ARBA" id="ARBA00022617"/>
    </source>
</evidence>
<comment type="similarity">
    <text evidence="4 14">Belongs to the cytochrome P450 family.</text>
</comment>
<accession>A0A9P6AIB4</accession>
<gene>
    <name evidence="16" type="ORF">BS47DRAFT_1399531</name>
</gene>
<evidence type="ECO:0000256" key="10">
    <source>
        <dbReference type="ARBA" id="ARBA00023004"/>
    </source>
</evidence>
<evidence type="ECO:0000256" key="6">
    <source>
        <dbReference type="ARBA" id="ARBA00022692"/>
    </source>
</evidence>